<comment type="catalytic activity">
    <reaction evidence="1">
        <text>ATP + protein L-histidine = ADP + protein N-phospho-L-histidine.</text>
        <dbReference type="EC" id="2.7.13.3"/>
    </reaction>
</comment>
<dbReference type="EMBL" id="JAPNNL010000340">
    <property type="protein sequence ID" value="MDA0638964.1"/>
    <property type="molecule type" value="Genomic_DNA"/>
</dbReference>
<dbReference type="SUPFAM" id="SSF55874">
    <property type="entry name" value="ATPase domain of HSP90 chaperone/DNA topoisomerase II/histidine kinase"/>
    <property type="match status" value="1"/>
</dbReference>
<evidence type="ECO:0000256" key="6">
    <source>
        <dbReference type="ARBA" id="ARBA00022777"/>
    </source>
</evidence>
<dbReference type="Pfam" id="PF02518">
    <property type="entry name" value="HATPase_c"/>
    <property type="match status" value="1"/>
</dbReference>
<dbReference type="Gene3D" id="3.30.565.10">
    <property type="entry name" value="Histidine kinase-like ATPase, C-terminal domain"/>
    <property type="match status" value="1"/>
</dbReference>
<evidence type="ECO:0000256" key="8">
    <source>
        <dbReference type="ARBA" id="ARBA00023012"/>
    </source>
</evidence>
<evidence type="ECO:0000256" key="1">
    <source>
        <dbReference type="ARBA" id="ARBA00000085"/>
    </source>
</evidence>
<evidence type="ECO:0000313" key="10">
    <source>
        <dbReference type="EMBL" id="MDA0638964.1"/>
    </source>
</evidence>
<dbReference type="InterPro" id="IPR050482">
    <property type="entry name" value="Sensor_HK_TwoCompSys"/>
</dbReference>
<dbReference type="EC" id="2.7.13.3" evidence="2"/>
<feature type="domain" description="Histidine kinase/HSP90-like ATPase" evidence="9">
    <location>
        <begin position="115"/>
        <end position="206"/>
    </location>
</feature>
<dbReference type="PANTHER" id="PTHR24421">
    <property type="entry name" value="NITRATE/NITRITE SENSOR PROTEIN NARX-RELATED"/>
    <property type="match status" value="1"/>
</dbReference>
<comment type="caution">
    <text evidence="10">The sequence shown here is derived from an EMBL/GenBank/DDBJ whole genome shotgun (WGS) entry which is preliminary data.</text>
</comment>
<dbReference type="InterPro" id="IPR011712">
    <property type="entry name" value="Sig_transdc_His_kin_sub3_dim/P"/>
</dbReference>
<dbReference type="PANTHER" id="PTHR24421:SF10">
    <property type="entry name" value="NITRATE_NITRITE SENSOR PROTEIN NARQ"/>
    <property type="match status" value="1"/>
</dbReference>
<name>A0ABT4SP08_9ACTN</name>
<evidence type="ECO:0000256" key="4">
    <source>
        <dbReference type="ARBA" id="ARBA00022679"/>
    </source>
</evidence>
<dbReference type="Proteomes" id="UP001144036">
    <property type="component" value="Unassembled WGS sequence"/>
</dbReference>
<dbReference type="RefSeq" id="WP_270159903.1">
    <property type="nucleotide sequence ID" value="NZ_JAPNNL010000340.1"/>
</dbReference>
<dbReference type="SMART" id="SM00387">
    <property type="entry name" value="HATPase_c"/>
    <property type="match status" value="1"/>
</dbReference>
<keyword evidence="7" id="KW-0067">ATP-binding</keyword>
<dbReference type="Pfam" id="PF07730">
    <property type="entry name" value="HisKA_3"/>
    <property type="match status" value="1"/>
</dbReference>
<keyword evidence="6 10" id="KW-0418">Kinase</keyword>
<protein>
    <recommendedName>
        <fullName evidence="2">histidine kinase</fullName>
        <ecNumber evidence="2">2.7.13.3</ecNumber>
    </recommendedName>
</protein>
<dbReference type="InterPro" id="IPR003594">
    <property type="entry name" value="HATPase_dom"/>
</dbReference>
<keyword evidence="8" id="KW-0902">Two-component regulatory system</keyword>
<evidence type="ECO:0000313" key="11">
    <source>
        <dbReference type="Proteomes" id="UP001144036"/>
    </source>
</evidence>
<evidence type="ECO:0000256" key="7">
    <source>
        <dbReference type="ARBA" id="ARBA00022840"/>
    </source>
</evidence>
<dbReference type="CDD" id="cd16917">
    <property type="entry name" value="HATPase_UhpB-NarQ-NarX-like"/>
    <property type="match status" value="1"/>
</dbReference>
<evidence type="ECO:0000259" key="9">
    <source>
        <dbReference type="SMART" id="SM00387"/>
    </source>
</evidence>
<proteinExistence type="predicted"/>
<organism evidence="10 11">
    <name type="scientific">Nonomuraea corallina</name>
    <dbReference type="NCBI Taxonomy" id="2989783"/>
    <lineage>
        <taxon>Bacteria</taxon>
        <taxon>Bacillati</taxon>
        <taxon>Actinomycetota</taxon>
        <taxon>Actinomycetes</taxon>
        <taxon>Streptosporangiales</taxon>
        <taxon>Streptosporangiaceae</taxon>
        <taxon>Nonomuraea</taxon>
    </lineage>
</organism>
<keyword evidence="4" id="KW-0808">Transferase</keyword>
<reference evidence="10" key="1">
    <citation type="submission" date="2022-11" db="EMBL/GenBank/DDBJ databases">
        <title>Nonomuraea corallina sp. nov., a new species of the genus Nonomuraea isolated from sea side sediment in Thai sea.</title>
        <authorList>
            <person name="Ngamcharungchit C."/>
            <person name="Matsumoto A."/>
            <person name="Suriyachadkun C."/>
            <person name="Panbangred W."/>
            <person name="Inahashi Y."/>
            <person name="Intra B."/>
        </authorList>
    </citation>
    <scope>NUCLEOTIDE SEQUENCE</scope>
    <source>
        <strain evidence="10">MCN248</strain>
    </source>
</reference>
<keyword evidence="3" id="KW-0597">Phosphoprotein</keyword>
<sequence length="206" mass="21900">AREAVSAERARIARELHDIVVHGVSVMTMRTGGVRLMLGQERQAEREILATVEATGREAVEELRLMLNLLRGPETDGTVPLAGLDRLDELAGQMSAAGLTVKTEIRGEPVPLPPGLDLSAYRIVQEALTNTLKHAGPTEVTVTVGYRPGELTLEVVDRGPTGPPPRAGESGYGLVGMRERVALFGGTLSTGPVPEGGFRVRAVLPL</sequence>
<evidence type="ECO:0000256" key="5">
    <source>
        <dbReference type="ARBA" id="ARBA00022741"/>
    </source>
</evidence>
<gene>
    <name evidence="10" type="ORF">OUY22_36610</name>
</gene>
<feature type="non-terminal residue" evidence="10">
    <location>
        <position position="1"/>
    </location>
</feature>
<accession>A0ABT4SP08</accession>
<dbReference type="GO" id="GO:0016301">
    <property type="term" value="F:kinase activity"/>
    <property type="evidence" value="ECO:0007669"/>
    <property type="project" value="UniProtKB-KW"/>
</dbReference>
<keyword evidence="11" id="KW-1185">Reference proteome</keyword>
<evidence type="ECO:0000256" key="3">
    <source>
        <dbReference type="ARBA" id="ARBA00022553"/>
    </source>
</evidence>
<keyword evidence="5" id="KW-0547">Nucleotide-binding</keyword>
<dbReference type="InterPro" id="IPR036890">
    <property type="entry name" value="HATPase_C_sf"/>
</dbReference>
<dbReference type="Gene3D" id="1.20.5.1930">
    <property type="match status" value="1"/>
</dbReference>
<evidence type="ECO:0000256" key="2">
    <source>
        <dbReference type="ARBA" id="ARBA00012438"/>
    </source>
</evidence>